<dbReference type="EMBL" id="LAZR01017978">
    <property type="protein sequence ID" value="KKL98192.1"/>
    <property type="molecule type" value="Genomic_DNA"/>
</dbReference>
<protein>
    <submittedName>
        <fullName evidence="1">Uncharacterized protein</fullName>
    </submittedName>
</protein>
<gene>
    <name evidence="1" type="ORF">LCGC14_1826950</name>
</gene>
<proteinExistence type="predicted"/>
<accession>A0A0F9JGS3</accession>
<sequence length="151" mass="17153">MTNPFHHTREDGSEYHASLPELKEMVPGLTDPELNALCAALCGGKWVKYSNKTSRTGWFKPILTVHYYEGRRCWTWSPLGTNYTSDWREAGRLLEKYKLDLMWLEDYEDYGDIWAAIPSASRISFNTNPCRAIAKAAVVAGLTEMIEGDGE</sequence>
<reference evidence="1" key="1">
    <citation type="journal article" date="2015" name="Nature">
        <title>Complex archaea that bridge the gap between prokaryotes and eukaryotes.</title>
        <authorList>
            <person name="Spang A."/>
            <person name="Saw J.H."/>
            <person name="Jorgensen S.L."/>
            <person name="Zaremba-Niedzwiedzka K."/>
            <person name="Martijn J."/>
            <person name="Lind A.E."/>
            <person name="van Eijk R."/>
            <person name="Schleper C."/>
            <person name="Guy L."/>
            <person name="Ettema T.J."/>
        </authorList>
    </citation>
    <scope>NUCLEOTIDE SEQUENCE</scope>
</reference>
<organism evidence="1">
    <name type="scientific">marine sediment metagenome</name>
    <dbReference type="NCBI Taxonomy" id="412755"/>
    <lineage>
        <taxon>unclassified sequences</taxon>
        <taxon>metagenomes</taxon>
        <taxon>ecological metagenomes</taxon>
    </lineage>
</organism>
<name>A0A0F9JGS3_9ZZZZ</name>
<comment type="caution">
    <text evidence="1">The sequence shown here is derived from an EMBL/GenBank/DDBJ whole genome shotgun (WGS) entry which is preliminary data.</text>
</comment>
<evidence type="ECO:0000313" key="1">
    <source>
        <dbReference type="EMBL" id="KKL98192.1"/>
    </source>
</evidence>
<dbReference type="AlphaFoldDB" id="A0A0F9JGS3"/>